<dbReference type="PANTHER" id="PTHR33969:SF2">
    <property type="entry name" value="SEGREGATION AND CONDENSATION PROTEIN A"/>
    <property type="match status" value="1"/>
</dbReference>
<evidence type="ECO:0000256" key="3">
    <source>
        <dbReference type="SAM" id="MobiDB-lite"/>
    </source>
</evidence>
<organism evidence="4 5">
    <name type="scientific">Sediminivirga luteola</name>
    <dbReference type="NCBI Taxonomy" id="1774748"/>
    <lineage>
        <taxon>Bacteria</taxon>
        <taxon>Bacillati</taxon>
        <taxon>Actinomycetota</taxon>
        <taxon>Actinomycetes</taxon>
        <taxon>Micrococcales</taxon>
        <taxon>Brevibacteriaceae</taxon>
        <taxon>Sediminivirga</taxon>
    </lineage>
</organism>
<name>A0A8J2U087_9MICO</name>
<proteinExistence type="predicted"/>
<evidence type="ECO:0000256" key="1">
    <source>
        <dbReference type="ARBA" id="ARBA00022829"/>
    </source>
</evidence>
<keyword evidence="1" id="KW-0159">Chromosome partition</keyword>
<dbReference type="AlphaFoldDB" id="A0A8J2U087"/>
<dbReference type="Gene3D" id="6.10.250.2410">
    <property type="match status" value="1"/>
</dbReference>
<evidence type="ECO:0000256" key="2">
    <source>
        <dbReference type="ARBA" id="ARBA00044777"/>
    </source>
</evidence>
<evidence type="ECO:0000313" key="4">
    <source>
        <dbReference type="EMBL" id="GGA24370.1"/>
    </source>
</evidence>
<evidence type="ECO:0000313" key="5">
    <source>
        <dbReference type="Proteomes" id="UP000616114"/>
    </source>
</evidence>
<reference evidence="4" key="2">
    <citation type="submission" date="2020-09" db="EMBL/GenBank/DDBJ databases">
        <authorList>
            <person name="Sun Q."/>
            <person name="Zhou Y."/>
        </authorList>
    </citation>
    <scope>NUCLEOTIDE SEQUENCE</scope>
    <source>
        <strain evidence="4">CGMCC 1.12785</strain>
    </source>
</reference>
<accession>A0A8J2U087</accession>
<keyword evidence="5" id="KW-1185">Reference proteome</keyword>
<comment type="caution">
    <text evidence="4">The sequence shown here is derived from an EMBL/GenBank/DDBJ whole genome shotgun (WGS) entry which is preliminary data.</text>
</comment>
<dbReference type="PANTHER" id="PTHR33969">
    <property type="entry name" value="SEGREGATION AND CONDENSATION PROTEIN A"/>
    <property type="match status" value="1"/>
</dbReference>
<feature type="region of interest" description="Disordered" evidence="3">
    <location>
        <begin position="1"/>
        <end position="56"/>
    </location>
</feature>
<dbReference type="GO" id="GO:0007059">
    <property type="term" value="P:chromosome segregation"/>
    <property type="evidence" value="ECO:0007669"/>
    <property type="project" value="UniProtKB-KW"/>
</dbReference>
<dbReference type="EMBL" id="BMFY01000015">
    <property type="protein sequence ID" value="GGA24370.1"/>
    <property type="molecule type" value="Genomic_DNA"/>
</dbReference>
<dbReference type="InterPro" id="IPR003768">
    <property type="entry name" value="ScpA"/>
</dbReference>
<protein>
    <recommendedName>
        <fullName evidence="2">Segregation and condensation protein A</fullName>
    </recommendedName>
</protein>
<reference evidence="4" key="1">
    <citation type="journal article" date="2014" name="Int. J. Syst. Evol. Microbiol.">
        <title>Complete genome sequence of Corynebacterium casei LMG S-19264T (=DSM 44701T), isolated from a smear-ripened cheese.</title>
        <authorList>
            <consortium name="US DOE Joint Genome Institute (JGI-PGF)"/>
            <person name="Walter F."/>
            <person name="Albersmeier A."/>
            <person name="Kalinowski J."/>
            <person name="Ruckert C."/>
        </authorList>
    </citation>
    <scope>NUCLEOTIDE SEQUENCE</scope>
    <source>
        <strain evidence="4">CGMCC 1.12785</strain>
    </source>
</reference>
<sequence>MAAMESGTPAPASAPAPVPEPGATVPERGNTGVGSGQAAPDGTADTPEGKTDTPEESGFHVALENFNGPFDLLLTLIGRRKLDITEVALAEVTDEFIGYVRWLHERYGEDPKAGVRALDEISEFLLVAATLLDLKAARLLPSGEVEDEEDIALLEARDLLFARLLQYRAYKSVSAVLFERWEQAQLAVPRRVPPDPAVARALPELVFTATPALLAALAAGLFSRPPAPEPEVGVSHLHGSPVSVREESLEISRRLAFAPSEGLDFRELIADAGDRLTVVVRFLALLELYRASVIAFEQDSPLGSLRVRRVGELTQEQADRMEEFEADE</sequence>
<dbReference type="Proteomes" id="UP000616114">
    <property type="component" value="Unassembled WGS sequence"/>
</dbReference>
<gene>
    <name evidence="4" type="primary">scpA</name>
    <name evidence="4" type="ORF">GCM10011333_29220</name>
</gene>
<dbReference type="Pfam" id="PF02616">
    <property type="entry name" value="SMC_ScpA"/>
    <property type="match status" value="1"/>
</dbReference>